<feature type="compositionally biased region" description="Basic residues" evidence="1">
    <location>
        <begin position="17"/>
        <end position="34"/>
    </location>
</feature>
<accession>A0A7J8XG19</accession>
<reference evidence="2 3" key="1">
    <citation type="journal article" date="2019" name="Genome Biol. Evol.">
        <title>Insights into the evolution of the New World diploid cottons (Gossypium, subgenus Houzingenia) based on genome sequencing.</title>
        <authorList>
            <person name="Grover C.E."/>
            <person name="Arick M.A. 2nd"/>
            <person name="Thrash A."/>
            <person name="Conover J.L."/>
            <person name="Sanders W.S."/>
            <person name="Peterson D.G."/>
            <person name="Frelichowski J.E."/>
            <person name="Scheffler J.A."/>
            <person name="Scheffler B.E."/>
            <person name="Wendel J.F."/>
        </authorList>
    </citation>
    <scope>NUCLEOTIDE SEQUENCE [LARGE SCALE GENOMIC DNA]</scope>
    <source>
        <strain evidence="2">185</strain>
        <tissue evidence="2">Leaf</tissue>
    </source>
</reference>
<evidence type="ECO:0000256" key="1">
    <source>
        <dbReference type="SAM" id="MobiDB-lite"/>
    </source>
</evidence>
<sequence>MFADYRFRKELVGRAGGNKRRGGGTHHRKRKSKG</sequence>
<dbReference type="Proteomes" id="UP000593577">
    <property type="component" value="Unassembled WGS sequence"/>
</dbReference>
<organism evidence="2 3">
    <name type="scientific">Gossypium aridum</name>
    <name type="common">American cotton</name>
    <name type="synonym">Erioxylum aridum</name>
    <dbReference type="NCBI Taxonomy" id="34290"/>
    <lineage>
        <taxon>Eukaryota</taxon>
        <taxon>Viridiplantae</taxon>
        <taxon>Streptophyta</taxon>
        <taxon>Embryophyta</taxon>
        <taxon>Tracheophyta</taxon>
        <taxon>Spermatophyta</taxon>
        <taxon>Magnoliopsida</taxon>
        <taxon>eudicotyledons</taxon>
        <taxon>Gunneridae</taxon>
        <taxon>Pentapetalae</taxon>
        <taxon>rosids</taxon>
        <taxon>malvids</taxon>
        <taxon>Malvales</taxon>
        <taxon>Malvaceae</taxon>
        <taxon>Malvoideae</taxon>
        <taxon>Gossypium</taxon>
    </lineage>
</organism>
<dbReference type="EMBL" id="JABFAA010000007">
    <property type="protein sequence ID" value="MBA0686246.1"/>
    <property type="molecule type" value="Genomic_DNA"/>
</dbReference>
<dbReference type="AlphaFoldDB" id="A0A7J8XG19"/>
<evidence type="ECO:0000313" key="3">
    <source>
        <dbReference type="Proteomes" id="UP000593577"/>
    </source>
</evidence>
<proteinExistence type="predicted"/>
<protein>
    <submittedName>
        <fullName evidence="2">Uncharacterized protein</fullName>
    </submittedName>
</protein>
<comment type="caution">
    <text evidence="2">The sequence shown here is derived from an EMBL/GenBank/DDBJ whole genome shotgun (WGS) entry which is preliminary data.</text>
</comment>
<evidence type="ECO:0000313" key="2">
    <source>
        <dbReference type="EMBL" id="MBA0686246.1"/>
    </source>
</evidence>
<feature type="compositionally biased region" description="Basic and acidic residues" evidence="1">
    <location>
        <begin position="1"/>
        <end position="12"/>
    </location>
</feature>
<name>A0A7J8XG19_GOSAI</name>
<gene>
    <name evidence="2" type="ORF">Goari_013857</name>
</gene>
<feature type="region of interest" description="Disordered" evidence="1">
    <location>
        <begin position="1"/>
        <end position="34"/>
    </location>
</feature>
<keyword evidence="3" id="KW-1185">Reference proteome</keyword>